<evidence type="ECO:0000256" key="1">
    <source>
        <dbReference type="SAM" id="MobiDB-lite"/>
    </source>
</evidence>
<feature type="compositionally biased region" description="Pro residues" evidence="1">
    <location>
        <begin position="265"/>
        <end position="278"/>
    </location>
</feature>
<feature type="region of interest" description="Disordered" evidence="1">
    <location>
        <begin position="144"/>
        <end position="235"/>
    </location>
</feature>
<evidence type="ECO:0000313" key="2">
    <source>
        <dbReference type="EMBL" id="KAJ7087671.1"/>
    </source>
</evidence>
<evidence type="ECO:0000313" key="3">
    <source>
        <dbReference type="Proteomes" id="UP001222325"/>
    </source>
</evidence>
<feature type="compositionally biased region" description="Low complexity" evidence="1">
    <location>
        <begin position="144"/>
        <end position="153"/>
    </location>
</feature>
<gene>
    <name evidence="2" type="ORF">B0H15DRAFT_950043</name>
</gene>
<proteinExistence type="predicted"/>
<accession>A0AAD6XLT1</accession>
<protein>
    <submittedName>
        <fullName evidence="2">Uncharacterized protein</fullName>
    </submittedName>
</protein>
<feature type="region of interest" description="Disordered" evidence="1">
    <location>
        <begin position="99"/>
        <end position="132"/>
    </location>
</feature>
<dbReference type="AlphaFoldDB" id="A0AAD6XLT1"/>
<feature type="region of interest" description="Disordered" evidence="1">
    <location>
        <begin position="34"/>
        <end position="82"/>
    </location>
</feature>
<sequence length="374" mass="39321">MSTLAKIHMFLKHYFGDALALFLDMLYGGRGTKNDAEAASSDSVEAASPPGHTDGARTVAPTSEGTQTEFPAPPASNEKPIENCHSSTVAATARLPSLPSILTKPSSRPPLAAPAAPHRQDFGRPSTAFHDRRLPLRTITTNTTTTTTSTDIDTTTHRPHKRKAPPKNAGIVNWSLPTRTRKRRRPRAASANGTGAFEMVSAVDAPPAIPSSRNKPPPLAQARHDPASRRASAPPSAIVSICVPSYITPRTKPTSVSNRRRHSTPPLPSAAEPPPPPGLRVDALLRGLMLEAEDTLAGLGSGGGACVSRGDGETKPDFVLVSSISAARSLAELAHASSRSLSDLLAALDGVLAGPRWRRVLARAEGIAPNDSLV</sequence>
<name>A0AAD6XLT1_9AGAR</name>
<keyword evidence="3" id="KW-1185">Reference proteome</keyword>
<dbReference type="Proteomes" id="UP001222325">
    <property type="component" value="Unassembled WGS sequence"/>
</dbReference>
<organism evidence="2 3">
    <name type="scientific">Mycena belliarum</name>
    <dbReference type="NCBI Taxonomy" id="1033014"/>
    <lineage>
        <taxon>Eukaryota</taxon>
        <taxon>Fungi</taxon>
        <taxon>Dikarya</taxon>
        <taxon>Basidiomycota</taxon>
        <taxon>Agaricomycotina</taxon>
        <taxon>Agaricomycetes</taxon>
        <taxon>Agaricomycetidae</taxon>
        <taxon>Agaricales</taxon>
        <taxon>Marasmiineae</taxon>
        <taxon>Mycenaceae</taxon>
        <taxon>Mycena</taxon>
    </lineage>
</organism>
<feature type="compositionally biased region" description="Polar residues" evidence="1">
    <location>
        <begin position="60"/>
        <end position="69"/>
    </location>
</feature>
<feature type="region of interest" description="Disordered" evidence="1">
    <location>
        <begin position="249"/>
        <end position="279"/>
    </location>
</feature>
<feature type="compositionally biased region" description="Low complexity" evidence="1">
    <location>
        <begin position="37"/>
        <end position="48"/>
    </location>
</feature>
<reference evidence="2" key="1">
    <citation type="submission" date="2023-03" db="EMBL/GenBank/DDBJ databases">
        <title>Massive genome expansion in bonnet fungi (Mycena s.s.) driven by repeated elements and novel gene families across ecological guilds.</title>
        <authorList>
            <consortium name="Lawrence Berkeley National Laboratory"/>
            <person name="Harder C.B."/>
            <person name="Miyauchi S."/>
            <person name="Viragh M."/>
            <person name="Kuo A."/>
            <person name="Thoen E."/>
            <person name="Andreopoulos B."/>
            <person name="Lu D."/>
            <person name="Skrede I."/>
            <person name="Drula E."/>
            <person name="Henrissat B."/>
            <person name="Morin E."/>
            <person name="Kohler A."/>
            <person name="Barry K."/>
            <person name="LaButti K."/>
            <person name="Morin E."/>
            <person name="Salamov A."/>
            <person name="Lipzen A."/>
            <person name="Mereny Z."/>
            <person name="Hegedus B."/>
            <person name="Baldrian P."/>
            <person name="Stursova M."/>
            <person name="Weitz H."/>
            <person name="Taylor A."/>
            <person name="Grigoriev I.V."/>
            <person name="Nagy L.G."/>
            <person name="Martin F."/>
            <person name="Kauserud H."/>
        </authorList>
    </citation>
    <scope>NUCLEOTIDE SEQUENCE</scope>
    <source>
        <strain evidence="2">CBHHK173m</strain>
    </source>
</reference>
<dbReference type="EMBL" id="JARJCN010000028">
    <property type="protein sequence ID" value="KAJ7087671.1"/>
    <property type="molecule type" value="Genomic_DNA"/>
</dbReference>
<comment type="caution">
    <text evidence="2">The sequence shown here is derived from an EMBL/GenBank/DDBJ whole genome shotgun (WGS) entry which is preliminary data.</text>
</comment>